<keyword evidence="3" id="KW-0597">Phosphoprotein</keyword>
<dbReference type="InterPro" id="IPR036900">
    <property type="entry name" value="A-D-PHexomutase_C_sf"/>
</dbReference>
<keyword evidence="13" id="KW-1185">Reference proteome</keyword>
<evidence type="ECO:0000256" key="2">
    <source>
        <dbReference type="ARBA" id="ARBA00010231"/>
    </source>
</evidence>
<dbReference type="GO" id="GO:0008973">
    <property type="term" value="F:phosphopentomutase activity"/>
    <property type="evidence" value="ECO:0007669"/>
    <property type="project" value="TreeGrafter"/>
</dbReference>
<dbReference type="GO" id="GO:0005975">
    <property type="term" value="P:carbohydrate metabolic process"/>
    <property type="evidence" value="ECO:0007669"/>
    <property type="project" value="InterPro"/>
</dbReference>
<dbReference type="Pfam" id="PF02879">
    <property type="entry name" value="PGM_PMM_II"/>
    <property type="match status" value="1"/>
</dbReference>
<reference evidence="12 13" key="1">
    <citation type="submission" date="2013-12" db="EMBL/GenBank/DDBJ databases">
        <authorList>
            <person name="Stott M."/>
        </authorList>
    </citation>
    <scope>NUCLEOTIDE SEQUENCE [LARGE SCALE GENOMIC DNA]</scope>
    <source>
        <strain evidence="12 13">K22</strain>
    </source>
</reference>
<dbReference type="AlphaFoldDB" id="A0A0B6WYE6"/>
<evidence type="ECO:0000313" key="12">
    <source>
        <dbReference type="EMBL" id="CDM65329.1"/>
    </source>
</evidence>
<evidence type="ECO:0000256" key="7">
    <source>
        <dbReference type="RuleBase" id="RU004326"/>
    </source>
</evidence>
<dbReference type="PANTHER" id="PTHR45745">
    <property type="entry name" value="PHOSPHOMANNOMUTASE 45A"/>
    <property type="match status" value="1"/>
</dbReference>
<dbReference type="RefSeq" id="WP_041975319.1">
    <property type="nucleotide sequence ID" value="NZ_CBXV010000004.1"/>
</dbReference>
<evidence type="ECO:0000256" key="6">
    <source>
        <dbReference type="ARBA" id="ARBA00023235"/>
    </source>
</evidence>
<dbReference type="InterPro" id="IPR005841">
    <property type="entry name" value="Alpha-D-phosphohexomutase_SF"/>
</dbReference>
<dbReference type="PANTHER" id="PTHR45745:SF1">
    <property type="entry name" value="PHOSPHOGLUCOMUTASE 2B-RELATED"/>
    <property type="match status" value="1"/>
</dbReference>
<dbReference type="STRING" id="454194.PYK22_01327"/>
<dbReference type="InterPro" id="IPR005844">
    <property type="entry name" value="A-D-PHexomutase_a/b/a-I"/>
</dbReference>
<dbReference type="Pfam" id="PF02878">
    <property type="entry name" value="PGM_PMM_I"/>
    <property type="match status" value="1"/>
</dbReference>
<name>A0A0B6WYE6_9BACT</name>
<dbReference type="InterPro" id="IPR016066">
    <property type="entry name" value="A-D-PHexomutase_CS"/>
</dbReference>
<accession>A0A0B6WYE6</accession>
<evidence type="ECO:0000256" key="3">
    <source>
        <dbReference type="ARBA" id="ARBA00022553"/>
    </source>
</evidence>
<evidence type="ECO:0000259" key="10">
    <source>
        <dbReference type="Pfam" id="PF02879"/>
    </source>
</evidence>
<evidence type="ECO:0000259" key="8">
    <source>
        <dbReference type="Pfam" id="PF00408"/>
    </source>
</evidence>
<dbReference type="Gene3D" id="3.40.120.10">
    <property type="entry name" value="Alpha-D-Glucose-1,6-Bisphosphate, subunit A, domain 3"/>
    <property type="match status" value="3"/>
</dbReference>
<dbReference type="PROSITE" id="PS00710">
    <property type="entry name" value="PGM_PMM"/>
    <property type="match status" value="1"/>
</dbReference>
<dbReference type="GO" id="GO:0006166">
    <property type="term" value="P:purine ribonucleoside salvage"/>
    <property type="evidence" value="ECO:0007669"/>
    <property type="project" value="TreeGrafter"/>
</dbReference>
<dbReference type="Proteomes" id="UP000031518">
    <property type="component" value="Unassembled WGS sequence"/>
</dbReference>
<evidence type="ECO:0000256" key="4">
    <source>
        <dbReference type="ARBA" id="ARBA00022723"/>
    </source>
</evidence>
<feature type="domain" description="Alpha-D-phosphohexomutase alpha/beta/alpha" evidence="11">
    <location>
        <begin position="288"/>
        <end position="391"/>
    </location>
</feature>
<feature type="domain" description="Alpha-D-phosphohexomutase alpha/beta/alpha" evidence="9">
    <location>
        <begin position="11"/>
        <end position="158"/>
    </location>
</feature>
<protein>
    <submittedName>
        <fullName evidence="12">Phosphomannomutase</fullName>
    </submittedName>
</protein>
<dbReference type="Pfam" id="PF02880">
    <property type="entry name" value="PGM_PMM_III"/>
    <property type="match status" value="1"/>
</dbReference>
<keyword evidence="5 7" id="KW-0460">Magnesium</keyword>
<gene>
    <name evidence="12" type="ORF">PYK22_01327</name>
</gene>
<feature type="domain" description="Alpha-D-phosphohexomutase C-terminal" evidence="8">
    <location>
        <begin position="420"/>
        <end position="479"/>
    </location>
</feature>
<keyword evidence="6" id="KW-0413">Isomerase</keyword>
<dbReference type="OrthoDB" id="9806956at2"/>
<dbReference type="PRINTS" id="PR00509">
    <property type="entry name" value="PGMPMM"/>
</dbReference>
<dbReference type="InterPro" id="IPR005843">
    <property type="entry name" value="A-D-PHexomutase_C"/>
</dbReference>
<evidence type="ECO:0000313" key="13">
    <source>
        <dbReference type="Proteomes" id="UP000031518"/>
    </source>
</evidence>
<dbReference type="Pfam" id="PF00408">
    <property type="entry name" value="PGM_PMM_IV"/>
    <property type="match status" value="1"/>
</dbReference>
<dbReference type="CDD" id="cd05800">
    <property type="entry name" value="PGM_like2"/>
    <property type="match status" value="1"/>
</dbReference>
<proteinExistence type="inferred from homology"/>
<dbReference type="InterPro" id="IPR005845">
    <property type="entry name" value="A-D-PHexomutase_a/b/a-II"/>
</dbReference>
<feature type="domain" description="Alpha-D-phosphohexomutase alpha/beta/alpha" evidence="10">
    <location>
        <begin position="178"/>
        <end position="278"/>
    </location>
</feature>
<comment type="similarity">
    <text evidence="2 7">Belongs to the phosphohexose mutase family.</text>
</comment>
<dbReference type="GO" id="GO:0000287">
    <property type="term" value="F:magnesium ion binding"/>
    <property type="evidence" value="ECO:0007669"/>
    <property type="project" value="InterPro"/>
</dbReference>
<dbReference type="SUPFAM" id="SSF53738">
    <property type="entry name" value="Phosphoglucomutase, first 3 domains"/>
    <property type="match status" value="2"/>
</dbReference>
<comment type="cofactor">
    <cofactor evidence="1">
        <name>Mg(2+)</name>
        <dbReference type="ChEBI" id="CHEBI:18420"/>
    </cofactor>
</comment>
<evidence type="ECO:0000259" key="9">
    <source>
        <dbReference type="Pfam" id="PF02878"/>
    </source>
</evidence>
<evidence type="ECO:0000256" key="1">
    <source>
        <dbReference type="ARBA" id="ARBA00001946"/>
    </source>
</evidence>
<reference evidence="12 13" key="2">
    <citation type="submission" date="2015-01" db="EMBL/GenBank/DDBJ databases">
        <title>Complete genome sequence of Pyrinomonas methylaliphatogenes type strain K22T.</title>
        <authorList>
            <person name="Lee K.C.Y."/>
            <person name="Power J.F."/>
            <person name="Dunfield P.F."/>
            <person name="Morgan X.C."/>
            <person name="Huttenhower C."/>
            <person name="Stott M.B."/>
        </authorList>
    </citation>
    <scope>NUCLEOTIDE SEQUENCE [LARGE SCALE GENOMIC DNA]</scope>
    <source>
        <strain evidence="12 13">K22</strain>
    </source>
</reference>
<sequence length="492" mass="54734">MSEKTERAPIRFGTDGWRAVIAREFTFANVARVAQAYADYLLEESAQREMTARAEARQTEKLPLAVVGYDRRFLSEHFAHLTAEVLTANRIRVFLFERDMPTPVISWAVRDRKADGGVVITASHNPPEFNGFKIKAPWGGSATPETTSAVEALVDRHEPRREEYVPQGREELEQAVANYRVQIESYVDLDRLRALRARIIVDPMHGTGARWVESFLRGGALEVETIRPDRDPLFGGVNPEPIDQNLGPLKERVKETGALVGLATDGDADRVGAVNELGQTMTMHEVVPLVLLHLARHRRMTGGVVRTFSQSVLLKRIADAHGLKLYDTPIGFKYIADLMLREDILLGAEESGGIGVKGHIPERDGILNSLLFLEAIATAGKPPSEMVRDLHREFGEFYFGRRDLHMEVSRGKALVAELAEKTPAEVASYRVESISTMDGTKLIFNDESWLLFRQSGTEPVLRIYAEATSVEKMNALLDEGCAIAQAPRAVKA</sequence>
<evidence type="ECO:0000259" key="11">
    <source>
        <dbReference type="Pfam" id="PF02880"/>
    </source>
</evidence>
<evidence type="ECO:0000256" key="5">
    <source>
        <dbReference type="ARBA" id="ARBA00022842"/>
    </source>
</evidence>
<dbReference type="InterPro" id="IPR005846">
    <property type="entry name" value="A-D-PHexomutase_a/b/a-III"/>
</dbReference>
<dbReference type="Gene3D" id="3.30.310.50">
    <property type="entry name" value="Alpha-D-phosphohexomutase, C-terminal domain"/>
    <property type="match status" value="1"/>
</dbReference>
<dbReference type="SUPFAM" id="SSF55957">
    <property type="entry name" value="Phosphoglucomutase, C-terminal domain"/>
    <property type="match status" value="1"/>
</dbReference>
<organism evidence="12 13">
    <name type="scientific">Pyrinomonas methylaliphatogenes</name>
    <dbReference type="NCBI Taxonomy" id="454194"/>
    <lineage>
        <taxon>Bacteria</taxon>
        <taxon>Pseudomonadati</taxon>
        <taxon>Acidobacteriota</taxon>
        <taxon>Blastocatellia</taxon>
        <taxon>Blastocatellales</taxon>
        <taxon>Pyrinomonadaceae</taxon>
        <taxon>Pyrinomonas</taxon>
    </lineage>
</organism>
<keyword evidence="4 7" id="KW-0479">Metal-binding</keyword>
<dbReference type="EMBL" id="CBXV010000004">
    <property type="protein sequence ID" value="CDM65329.1"/>
    <property type="molecule type" value="Genomic_DNA"/>
</dbReference>
<dbReference type="InterPro" id="IPR016055">
    <property type="entry name" value="A-D-PHexomutase_a/b/a-I/II/III"/>
</dbReference>